<dbReference type="Gene3D" id="3.40.50.620">
    <property type="entry name" value="HUPs"/>
    <property type="match status" value="2"/>
</dbReference>
<sequence length="290" mass="30740">MSERAQRPIIVGADGSGPGYAAVEWAAQEAVRRDRRLRIVSVLSPWLLEPLPEPNADRMRRELRDNGQEVLRQAAARAAAGEPRVRTETELVPGGPAQTLLKEAEGAPMLVVGGRGLGEFGGLLLGSATNQVALYARCPVVVVRRTEETAHGEVVVAVDDTPSAQAALGFAFEEAALRSARLRAVHAWRDPASLGWGEMQPPVYDPELVAGEESRVLSEALAGWPARYPDVEVVEEVVRGGTVRALAGASARADLLVLGSRGRGGFAGLLLGSVGQAMLHHAHCPVAVVR</sequence>
<accession>A0ABN1RW67</accession>
<evidence type="ECO:0000313" key="4">
    <source>
        <dbReference type="Proteomes" id="UP001500665"/>
    </source>
</evidence>
<dbReference type="PRINTS" id="PR01438">
    <property type="entry name" value="UNVRSLSTRESS"/>
</dbReference>
<reference evidence="3 4" key="1">
    <citation type="journal article" date="2019" name="Int. J. Syst. Evol. Microbiol.">
        <title>The Global Catalogue of Microorganisms (GCM) 10K type strain sequencing project: providing services to taxonomists for standard genome sequencing and annotation.</title>
        <authorList>
            <consortium name="The Broad Institute Genomics Platform"/>
            <consortium name="The Broad Institute Genome Sequencing Center for Infectious Disease"/>
            <person name="Wu L."/>
            <person name="Ma J."/>
        </authorList>
    </citation>
    <scope>NUCLEOTIDE SEQUENCE [LARGE SCALE GENOMIC DNA]</scope>
    <source>
        <strain evidence="3 4">JCM 10696</strain>
    </source>
</reference>
<dbReference type="InterPro" id="IPR006016">
    <property type="entry name" value="UspA"/>
</dbReference>
<keyword evidence="4" id="KW-1185">Reference proteome</keyword>
<proteinExistence type="inferred from homology"/>
<dbReference type="PANTHER" id="PTHR46268:SF6">
    <property type="entry name" value="UNIVERSAL STRESS PROTEIN UP12"/>
    <property type="match status" value="1"/>
</dbReference>
<comment type="similarity">
    <text evidence="1">Belongs to the universal stress protein A family.</text>
</comment>
<dbReference type="Pfam" id="PF00582">
    <property type="entry name" value="Usp"/>
    <property type="match status" value="2"/>
</dbReference>
<dbReference type="PANTHER" id="PTHR46268">
    <property type="entry name" value="STRESS RESPONSE PROTEIN NHAX"/>
    <property type="match status" value="1"/>
</dbReference>
<dbReference type="Proteomes" id="UP001500665">
    <property type="component" value="Unassembled WGS sequence"/>
</dbReference>
<feature type="domain" description="UspA" evidence="2">
    <location>
        <begin position="154"/>
        <end position="290"/>
    </location>
</feature>
<dbReference type="RefSeq" id="WP_344245739.1">
    <property type="nucleotide sequence ID" value="NZ_BAAAHH010000040.1"/>
</dbReference>
<protein>
    <submittedName>
        <fullName evidence="3">Universal stress protein</fullName>
    </submittedName>
</protein>
<comment type="caution">
    <text evidence="3">The sequence shown here is derived from an EMBL/GenBank/DDBJ whole genome shotgun (WGS) entry which is preliminary data.</text>
</comment>
<feature type="domain" description="UspA" evidence="2">
    <location>
        <begin position="7"/>
        <end position="144"/>
    </location>
</feature>
<evidence type="ECO:0000313" key="3">
    <source>
        <dbReference type="EMBL" id="GAA0965860.1"/>
    </source>
</evidence>
<evidence type="ECO:0000256" key="1">
    <source>
        <dbReference type="ARBA" id="ARBA00008791"/>
    </source>
</evidence>
<evidence type="ECO:0000259" key="2">
    <source>
        <dbReference type="Pfam" id="PF00582"/>
    </source>
</evidence>
<gene>
    <name evidence="3" type="ORF">GCM10009550_66940</name>
</gene>
<dbReference type="InterPro" id="IPR014729">
    <property type="entry name" value="Rossmann-like_a/b/a_fold"/>
</dbReference>
<dbReference type="InterPro" id="IPR006015">
    <property type="entry name" value="Universal_stress_UspA"/>
</dbReference>
<name>A0ABN1RW67_9ACTN</name>
<dbReference type="SUPFAM" id="SSF52402">
    <property type="entry name" value="Adenine nucleotide alpha hydrolases-like"/>
    <property type="match status" value="2"/>
</dbReference>
<dbReference type="EMBL" id="BAAAHH010000040">
    <property type="protein sequence ID" value="GAA0965860.1"/>
    <property type="molecule type" value="Genomic_DNA"/>
</dbReference>
<organism evidence="3 4">
    <name type="scientific">Actinocorallia libanotica</name>
    <dbReference type="NCBI Taxonomy" id="46162"/>
    <lineage>
        <taxon>Bacteria</taxon>
        <taxon>Bacillati</taxon>
        <taxon>Actinomycetota</taxon>
        <taxon>Actinomycetes</taxon>
        <taxon>Streptosporangiales</taxon>
        <taxon>Thermomonosporaceae</taxon>
        <taxon>Actinocorallia</taxon>
    </lineage>
</organism>